<feature type="compositionally biased region" description="Basic and acidic residues" evidence="1">
    <location>
        <begin position="37"/>
        <end position="49"/>
    </location>
</feature>
<organism evidence="2 3">
    <name type="scientific">Euphydryas editha</name>
    <name type="common">Edith's checkerspot</name>
    <dbReference type="NCBI Taxonomy" id="104508"/>
    <lineage>
        <taxon>Eukaryota</taxon>
        <taxon>Metazoa</taxon>
        <taxon>Ecdysozoa</taxon>
        <taxon>Arthropoda</taxon>
        <taxon>Hexapoda</taxon>
        <taxon>Insecta</taxon>
        <taxon>Pterygota</taxon>
        <taxon>Neoptera</taxon>
        <taxon>Endopterygota</taxon>
        <taxon>Lepidoptera</taxon>
        <taxon>Glossata</taxon>
        <taxon>Ditrysia</taxon>
        <taxon>Papilionoidea</taxon>
        <taxon>Nymphalidae</taxon>
        <taxon>Nymphalinae</taxon>
        <taxon>Euphydryas</taxon>
    </lineage>
</organism>
<dbReference type="EMBL" id="CAKOGL010000015">
    <property type="protein sequence ID" value="CAH2095155.1"/>
    <property type="molecule type" value="Genomic_DNA"/>
</dbReference>
<evidence type="ECO:0000256" key="1">
    <source>
        <dbReference type="SAM" id="MobiDB-lite"/>
    </source>
</evidence>
<name>A0AAU9U758_EUPED</name>
<feature type="region of interest" description="Disordered" evidence="1">
    <location>
        <begin position="37"/>
        <end position="56"/>
    </location>
</feature>
<evidence type="ECO:0000313" key="3">
    <source>
        <dbReference type="Proteomes" id="UP001153954"/>
    </source>
</evidence>
<comment type="caution">
    <text evidence="2">The sequence shown here is derived from an EMBL/GenBank/DDBJ whole genome shotgun (WGS) entry which is preliminary data.</text>
</comment>
<keyword evidence="3" id="KW-1185">Reference proteome</keyword>
<reference evidence="2" key="1">
    <citation type="submission" date="2022-03" db="EMBL/GenBank/DDBJ databases">
        <authorList>
            <person name="Tunstrom K."/>
        </authorList>
    </citation>
    <scope>NUCLEOTIDE SEQUENCE</scope>
</reference>
<accession>A0AAU9U758</accession>
<evidence type="ECO:0000313" key="2">
    <source>
        <dbReference type="EMBL" id="CAH2095155.1"/>
    </source>
</evidence>
<protein>
    <submittedName>
        <fullName evidence="2">Uncharacterized protein</fullName>
    </submittedName>
</protein>
<feature type="compositionally biased region" description="Low complexity" evidence="1">
    <location>
        <begin position="83"/>
        <end position="98"/>
    </location>
</feature>
<proteinExistence type="predicted"/>
<dbReference type="AlphaFoldDB" id="A0AAU9U758"/>
<feature type="region of interest" description="Disordered" evidence="1">
    <location>
        <begin position="75"/>
        <end position="98"/>
    </location>
</feature>
<gene>
    <name evidence="2" type="ORF">EEDITHA_LOCUS10644</name>
</gene>
<sequence>MLMLLKIIQKRSLTKGKSYSQNLKKKGKKYDKLIVKESRPETEKRKREQTISPNAIEQPRKQQLTIKSNRRNAFEVLKNRSIPTNATPTENPTPKQKA</sequence>
<dbReference type="Proteomes" id="UP001153954">
    <property type="component" value="Unassembled WGS sequence"/>
</dbReference>